<feature type="coiled-coil region" evidence="1">
    <location>
        <begin position="776"/>
        <end position="803"/>
    </location>
</feature>
<dbReference type="RefSeq" id="WP_109189903.1">
    <property type="nucleotide sequence ID" value="NZ_BMYA01000004.1"/>
</dbReference>
<dbReference type="AlphaFoldDB" id="A0A2U2ACS4"/>
<feature type="coiled-coil region" evidence="1">
    <location>
        <begin position="412"/>
        <end position="446"/>
    </location>
</feature>
<dbReference type="Proteomes" id="UP000245020">
    <property type="component" value="Unassembled WGS sequence"/>
</dbReference>
<evidence type="ECO:0008006" key="4">
    <source>
        <dbReference type="Google" id="ProtNLM"/>
    </source>
</evidence>
<dbReference type="Pfam" id="PF13555">
    <property type="entry name" value="AAA_29"/>
    <property type="match status" value="1"/>
</dbReference>
<reference evidence="3" key="1">
    <citation type="submission" date="2018-05" db="EMBL/GenBank/DDBJ databases">
        <title>Ignatzschineria dubaiensis sp. nov., isolated from necrotic foot tissues of dromedaries (Camelus dromedarius) and associated maggots in Dubai, United Arab Emirates.</title>
        <authorList>
            <person name="Tsang C.C."/>
            <person name="Tang J.Y.M."/>
            <person name="Fong J.Y.H."/>
            <person name="Kinne J."/>
            <person name="Lee H.H."/>
            <person name="Joseph M."/>
            <person name="Jose S."/>
            <person name="Schuster R.K."/>
            <person name="Tang Y."/>
            <person name="Sivakumar S."/>
            <person name="Chen J.H.K."/>
            <person name="Teng J.L.L."/>
            <person name="Lau S.K.P."/>
            <person name="Wernery U."/>
            <person name="Woo P.C.Y."/>
        </authorList>
    </citation>
    <scope>NUCLEOTIDE SEQUENCE [LARGE SCALE GENOMIC DNA]</scope>
    <source>
        <strain evidence="3">KCTC 22644</strain>
    </source>
</reference>
<feature type="coiled-coil region" evidence="1">
    <location>
        <begin position="323"/>
        <end position="372"/>
    </location>
</feature>
<dbReference type="Gene3D" id="3.40.1140.10">
    <property type="match status" value="1"/>
</dbReference>
<feature type="coiled-coil region" evidence="1">
    <location>
        <begin position="642"/>
        <end position="730"/>
    </location>
</feature>
<evidence type="ECO:0000313" key="2">
    <source>
        <dbReference type="EMBL" id="PWD80462.1"/>
    </source>
</evidence>
<organism evidence="2 3">
    <name type="scientific">Ignatzschineria ureiclastica</name>
    <dbReference type="NCBI Taxonomy" id="472582"/>
    <lineage>
        <taxon>Bacteria</taxon>
        <taxon>Pseudomonadati</taxon>
        <taxon>Pseudomonadota</taxon>
        <taxon>Gammaproteobacteria</taxon>
        <taxon>Cardiobacteriales</taxon>
        <taxon>Ignatzschineriaceae</taxon>
        <taxon>Ignatzschineria</taxon>
    </lineage>
</organism>
<comment type="caution">
    <text evidence="2">The sequence shown here is derived from an EMBL/GenBank/DDBJ whole genome shotgun (WGS) entry which is preliminary data.</text>
</comment>
<keyword evidence="3" id="KW-1185">Reference proteome</keyword>
<dbReference type="EMBL" id="QEWQ01000006">
    <property type="protein sequence ID" value="PWD80462.1"/>
    <property type="molecule type" value="Genomic_DNA"/>
</dbReference>
<gene>
    <name evidence="2" type="ORF">DC083_09125</name>
</gene>
<evidence type="ECO:0000313" key="3">
    <source>
        <dbReference type="Proteomes" id="UP000245020"/>
    </source>
</evidence>
<proteinExistence type="predicted"/>
<dbReference type="OrthoDB" id="9795626at2"/>
<name>A0A2U2ACS4_9GAMM</name>
<dbReference type="SUPFAM" id="SSF52540">
    <property type="entry name" value="P-loop containing nucleoside triphosphate hydrolases"/>
    <property type="match status" value="1"/>
</dbReference>
<protein>
    <recommendedName>
        <fullName evidence="4">ATP-binding protein</fullName>
    </recommendedName>
</protein>
<dbReference type="Pfam" id="PF13558">
    <property type="entry name" value="SbcC_Walker_B"/>
    <property type="match status" value="1"/>
</dbReference>
<keyword evidence="1" id="KW-0175">Coiled coil</keyword>
<accession>A0A2U2ACS4</accession>
<dbReference type="InterPro" id="IPR027417">
    <property type="entry name" value="P-loop_NTPase"/>
</dbReference>
<sequence>MQNYDLLGTTQVLLTELSVCNWGSFTGIHTAHINPGGTLITGDNGAGKSTLIDGLMALLVAPGKAAFNIAAAQGDRTDRSLLTYMRGSFGADHDGSTTRTKNKRNRGVISGLRALYRFTDGAEVTMVALFWTSSASNDMSDVKRLYIVARQNMTLEEILAEFENENIRRLKQFLKNHPAILYADNKFGDYQNIYRSCLHLDNQNAPGLLSRALGLKKVDDLTTLIRDLVLEPINLRESGQKIVEDFENLKALYETIVDIEAQIKHLQPLVEYDQRLQTGKIRKEELQQSLTILPIAYAKTQVSILQTDIGQLIVEEKAVERALKACIDQLDQQRLALESLNLKYHHAGGGQLAALKQKLTQTHETLQMQQAQAARYQKWCQSVGIDDTLTYSQFEQHQAKAAEMLGNISSMIEVLQDAVTEIAIELQNHQQSAEALQLEITQLAASPDSNIDSRYQTMRRELVSALSLSVEDYPFIGELIDVKEEEKEWQGAIERALGGLRTTLLVPEKNYQQITAWLNQHHLGLHVRVQVVREAIERDDDPMNGFNPQGFLAKLIWKQHGYRTWLQQFLQRFDLTCVDSVEQLNVTIHSMTQQGLIQRQKGRFEKQDQQKVMDQRYWNIGFNNQTKLTLLKKTLDEQIAFIKQAETEKQSRQKALKEAQNNHTIWQKLSEILWEQIDMVKSQAEIADLTSLITKLENTEGSLASIQRDIDNVKKEIQGLEQRRESFNRKGGELAQQKNEKQKRYQLYQQEAAIEIDPDTLQLLTPYIERYSLEDNIAFKQIKSELEQQLAQMNEQIHSMNRKVEGIITSFMSKDQWRSLSLEWPVGLEALPNALMYLEALEKEGLPAHKLRFKERLNQHTTQSLADFNNMMRGSLEEIEDRIQVINRVLARTEFREGSFLRLGYKRERIALLQTFQQKIDRTLHLMLTAGEDDHEARFIALNDVITILDRACNIAPNTQESIKLLDTRYQLSFYASEIDRDSGEERDVWESSSGKSGGEKEAFAGTIIAASLAYVLTPEGSEFPVYSTVFLDEAFSNTAETVSRRVLKVFKALQLHINLITPYKNITIARESASSLLIVERDNHQHESRILELTWEELDAQRRQLLQQRVNDEIAGN</sequence>
<evidence type="ECO:0000256" key="1">
    <source>
        <dbReference type="SAM" id="Coils"/>
    </source>
</evidence>